<sequence length="1151" mass="129883">MIRGTHSAKRRDEDPSYCSTISLHLQDNKRNNCIMGQSVGNFGFLDHLDGELANLGRLAESYFQDDPSTSIIKLRQFAERLTQRHAALVGIEPQHSDTQSDLLRRLKYERAAPEQVLDVLHYIRKRGNTAVHEGKGNHRDALTCLKMSVQLGVWHVRASTPDHEFSTGPFIPPQPPSDSNTELQQELDRLRAERNEALTAAQKAEEERQQAILAAETAEARHRREIEERKTWEALAQDADRQLQQFVSKAQHQAPAQKASIAKAGHEAASVIDPDEQATRALIDQQLRDSGWEANSIDIRYSKGVRPAKGRNLAIAEWPTKSGPADYALFAGETCVGIVEAKRYRKNVSAAIDQAERYSKGFEWPENAESWDDGYSVPFVFATNGRPYLKQVETESGIWFRDVRLASNLRRALMGWFRPDELLSMLEVEKQKAQEALEARSFDFGFQLRPYQKAAIKAVEKTLATERREMLVAMATGTGKTKLAIAMLYRLLATKRFRRICFVVDRSALGTQTSDEFMSTAIEGPKTFGQLFGIMGLEDIRPDPETRVHICTIQGLVKRVLYNNDPADVPPIGQYDLMVIDECHRGYLLDREMSDAEMSFRNQEDYISKYRRVLEYFDAVKIGLTATPALHTAQIFGESIYTYSYREAVIDGWLIDHEPPIRFQTALAKAGITFDAGEDVELLDSKTGEVQTETAPDELSFQVESFNRKVITQPFNRVVAEELAKHIDPSLEGKTLIFAATDAHADIIVNELKKAFAAQYGSIEDSAIRKITGSVDKVGTLIRSFRNDAFPQIAVTVDLLTTGIDVPKITNLVFIRRVNSRILYEQMLGRATRRCDDIGKEVFRIFDAVDLYATLQDLTQMKPVASNPKLTFEQLFDELATVTEEDQQALIRDQILAKLHRKLRKLPSKVAQSIEDLTGETAEQLRDRLKNEPPENAAAHAKKFTGLGKILDWNPDGSGPNLLPISHHEDSMHAVTTGYGEHDKPEDFLETFTSFVKENQNRIAALSVVVQRPRDLTRAELRSLRLELDKLGFSETSLRRAWNDASNEDIAASIIGFIRQAALGDALIPFETRVQNATKAILAKAKWTDPQKQWLRRIADQITQEIVLDRASIDEGTFKHHGGFNRLNKVFNGQLESILHDFNEELWKVSA</sequence>
<dbReference type="SUPFAM" id="SSF52540">
    <property type="entry name" value="P-loop containing nucleoside triphosphate hydrolases"/>
    <property type="match status" value="1"/>
</dbReference>
<dbReference type="InterPro" id="IPR014001">
    <property type="entry name" value="Helicase_ATP-bd"/>
</dbReference>
<evidence type="ECO:0000259" key="3">
    <source>
        <dbReference type="PROSITE" id="PS51194"/>
    </source>
</evidence>
<dbReference type="Pfam" id="PF13643">
    <property type="entry name" value="DUF4145"/>
    <property type="match status" value="1"/>
</dbReference>
<reference evidence="4 5" key="1">
    <citation type="submission" date="2017-01" db="EMBL/GenBank/DDBJ databases">
        <authorList>
            <person name="Varghese N."/>
            <person name="Submissions S."/>
        </authorList>
    </citation>
    <scope>NUCLEOTIDE SEQUENCE [LARGE SCALE GENOMIC DNA]</scope>
    <source>
        <strain evidence="4 5">DSM 18447</strain>
    </source>
</reference>
<dbReference type="InterPro" id="IPR025285">
    <property type="entry name" value="DUF4145"/>
</dbReference>
<protein>
    <submittedName>
        <fullName evidence="4">Type I restriction enzyme, R subunit</fullName>
    </submittedName>
</protein>
<evidence type="ECO:0000256" key="1">
    <source>
        <dbReference type="SAM" id="Coils"/>
    </source>
</evidence>
<dbReference type="PROSITE" id="PS51194">
    <property type="entry name" value="HELICASE_CTER"/>
    <property type="match status" value="1"/>
</dbReference>
<feature type="coiled-coil region" evidence="1">
    <location>
        <begin position="180"/>
        <end position="221"/>
    </location>
</feature>
<dbReference type="InterPro" id="IPR001650">
    <property type="entry name" value="Helicase_C-like"/>
</dbReference>
<dbReference type="GO" id="GO:0006304">
    <property type="term" value="P:DNA modification"/>
    <property type="evidence" value="ECO:0007669"/>
    <property type="project" value="InterPro"/>
</dbReference>
<gene>
    <name evidence="4" type="ORF">SAMN05421772_11516</name>
</gene>
<comment type="caution">
    <text evidence="4">The sequence shown here is derived from an EMBL/GenBank/DDBJ whole genome shotgun (WGS) entry which is preliminary data.</text>
</comment>
<organism evidence="4 5">
    <name type="scientific">Paracoccus saliphilus</name>
    <dbReference type="NCBI Taxonomy" id="405559"/>
    <lineage>
        <taxon>Bacteria</taxon>
        <taxon>Pseudomonadati</taxon>
        <taxon>Pseudomonadota</taxon>
        <taxon>Alphaproteobacteria</taxon>
        <taxon>Rhodobacterales</taxon>
        <taxon>Paracoccaceae</taxon>
        <taxon>Paracoccus</taxon>
    </lineage>
</organism>
<dbReference type="PANTHER" id="PTHR47396:SF1">
    <property type="entry name" value="ATP-DEPENDENT HELICASE IRC3-RELATED"/>
    <property type="match status" value="1"/>
</dbReference>
<dbReference type="PANTHER" id="PTHR47396">
    <property type="entry name" value="TYPE I RESTRICTION ENZYME ECOKI R PROTEIN"/>
    <property type="match status" value="1"/>
</dbReference>
<dbReference type="PROSITE" id="PS51192">
    <property type="entry name" value="HELICASE_ATP_BIND_1"/>
    <property type="match status" value="1"/>
</dbReference>
<dbReference type="InterPro" id="IPR027417">
    <property type="entry name" value="P-loop_NTPase"/>
</dbReference>
<accession>A0AA45W712</accession>
<dbReference type="EMBL" id="FTOU01000015">
    <property type="protein sequence ID" value="SIT06086.1"/>
    <property type="molecule type" value="Genomic_DNA"/>
</dbReference>
<evidence type="ECO:0000313" key="5">
    <source>
        <dbReference type="Proteomes" id="UP000186216"/>
    </source>
</evidence>
<dbReference type="GO" id="GO:0005524">
    <property type="term" value="F:ATP binding"/>
    <property type="evidence" value="ECO:0007669"/>
    <property type="project" value="InterPro"/>
</dbReference>
<feature type="domain" description="Helicase ATP-binding" evidence="2">
    <location>
        <begin position="461"/>
        <end position="646"/>
    </location>
</feature>
<dbReference type="SMART" id="SM00490">
    <property type="entry name" value="HELICc"/>
    <property type="match status" value="1"/>
</dbReference>
<evidence type="ECO:0000313" key="4">
    <source>
        <dbReference type="EMBL" id="SIT06086.1"/>
    </source>
</evidence>
<name>A0AA45W712_9RHOB</name>
<dbReference type="CDD" id="cd18799">
    <property type="entry name" value="SF2_C_EcoAI-like"/>
    <property type="match status" value="1"/>
</dbReference>
<dbReference type="Proteomes" id="UP000186216">
    <property type="component" value="Unassembled WGS sequence"/>
</dbReference>
<dbReference type="Pfam" id="PF00271">
    <property type="entry name" value="Helicase_C"/>
    <property type="match status" value="1"/>
</dbReference>
<dbReference type="SMART" id="SM00487">
    <property type="entry name" value="DEXDc"/>
    <property type="match status" value="1"/>
</dbReference>
<dbReference type="AlphaFoldDB" id="A0AA45W712"/>
<dbReference type="GO" id="GO:0003677">
    <property type="term" value="F:DNA binding"/>
    <property type="evidence" value="ECO:0007669"/>
    <property type="project" value="InterPro"/>
</dbReference>
<dbReference type="CDD" id="cd18032">
    <property type="entry name" value="DEXHc_RE_I_III_res"/>
    <property type="match status" value="1"/>
</dbReference>
<dbReference type="Gene3D" id="3.90.1570.30">
    <property type="match status" value="1"/>
</dbReference>
<dbReference type="InterPro" id="IPR013670">
    <property type="entry name" value="EcoEI_R_C_dom"/>
</dbReference>
<dbReference type="RefSeq" id="WP_272848182.1">
    <property type="nucleotide sequence ID" value="NZ_CP067140.1"/>
</dbReference>
<dbReference type="GO" id="GO:0005829">
    <property type="term" value="C:cytosol"/>
    <property type="evidence" value="ECO:0007669"/>
    <property type="project" value="TreeGrafter"/>
</dbReference>
<dbReference type="GO" id="GO:0016787">
    <property type="term" value="F:hydrolase activity"/>
    <property type="evidence" value="ECO:0007669"/>
    <property type="project" value="InterPro"/>
</dbReference>
<dbReference type="InterPro" id="IPR006935">
    <property type="entry name" value="Helicase/UvrB_N"/>
</dbReference>
<proteinExistence type="predicted"/>
<dbReference type="Pfam" id="PF08463">
    <property type="entry name" value="EcoEI_R_C"/>
    <property type="match status" value="1"/>
</dbReference>
<dbReference type="Pfam" id="PF04851">
    <property type="entry name" value="ResIII"/>
    <property type="match status" value="1"/>
</dbReference>
<evidence type="ECO:0000259" key="2">
    <source>
        <dbReference type="PROSITE" id="PS51192"/>
    </source>
</evidence>
<keyword evidence="1" id="KW-0175">Coiled coil</keyword>
<dbReference type="InterPro" id="IPR050742">
    <property type="entry name" value="Helicase_Restrict-Modif_Enz"/>
</dbReference>
<dbReference type="NCBIfam" id="NF008521">
    <property type="entry name" value="PRK11448.1"/>
    <property type="match status" value="1"/>
</dbReference>
<dbReference type="Gene3D" id="3.40.50.300">
    <property type="entry name" value="P-loop containing nucleotide triphosphate hydrolases"/>
    <property type="match status" value="2"/>
</dbReference>
<feature type="domain" description="Helicase C-terminal" evidence="3">
    <location>
        <begin position="710"/>
        <end position="876"/>
    </location>
</feature>